<feature type="compositionally biased region" description="Low complexity" evidence="1">
    <location>
        <begin position="492"/>
        <end position="504"/>
    </location>
</feature>
<comment type="caution">
    <text evidence="4">The sequence shown here is derived from an EMBL/GenBank/DDBJ whole genome shotgun (WGS) entry which is preliminary data.</text>
</comment>
<accession>A0A9P7GQA4</accession>
<feature type="compositionally biased region" description="Polar residues" evidence="1">
    <location>
        <begin position="451"/>
        <end position="465"/>
    </location>
</feature>
<feature type="region of interest" description="Disordered" evidence="1">
    <location>
        <begin position="449"/>
        <end position="525"/>
    </location>
</feature>
<evidence type="ECO:0000313" key="5">
    <source>
        <dbReference type="Proteomes" id="UP000717328"/>
    </source>
</evidence>
<name>A0A9P7GQA4_9AGAR</name>
<dbReference type="AlphaFoldDB" id="A0A9P7GQA4"/>
<reference evidence="4" key="2">
    <citation type="submission" date="2021-10" db="EMBL/GenBank/DDBJ databases">
        <title>Phylogenomics reveals ancestral predisposition of the termite-cultivated fungus Termitomyces towards a domesticated lifestyle.</title>
        <authorList>
            <person name="Auxier B."/>
            <person name="Grum-Grzhimaylo A."/>
            <person name="Cardenas M.E."/>
            <person name="Lodge J.D."/>
            <person name="Laessoe T."/>
            <person name="Pedersen O."/>
            <person name="Smith M.E."/>
            <person name="Kuyper T.W."/>
            <person name="Franco-Molano E.A."/>
            <person name="Baroni T.J."/>
            <person name="Aanen D.K."/>
        </authorList>
    </citation>
    <scope>NUCLEOTIDE SEQUENCE</scope>
    <source>
        <strain evidence="4">D49</strain>
    </source>
</reference>
<dbReference type="EMBL" id="JABCKI010000108">
    <property type="protein sequence ID" value="KAG5652653.1"/>
    <property type="molecule type" value="Genomic_DNA"/>
</dbReference>
<dbReference type="OrthoDB" id="3359845at2759"/>
<evidence type="ECO:0000259" key="3">
    <source>
        <dbReference type="Pfam" id="PF24494"/>
    </source>
</evidence>
<evidence type="ECO:0000313" key="4">
    <source>
        <dbReference type="EMBL" id="KAG5652653.1"/>
    </source>
</evidence>
<organism evidence="4 5">
    <name type="scientific">Sphagnurus paluster</name>
    <dbReference type="NCBI Taxonomy" id="117069"/>
    <lineage>
        <taxon>Eukaryota</taxon>
        <taxon>Fungi</taxon>
        <taxon>Dikarya</taxon>
        <taxon>Basidiomycota</taxon>
        <taxon>Agaricomycotina</taxon>
        <taxon>Agaricomycetes</taxon>
        <taxon>Agaricomycetidae</taxon>
        <taxon>Agaricales</taxon>
        <taxon>Tricholomatineae</taxon>
        <taxon>Lyophyllaceae</taxon>
        <taxon>Sphagnurus</taxon>
    </lineage>
</organism>
<feature type="domain" description="DUF7587" evidence="3">
    <location>
        <begin position="33"/>
        <end position="193"/>
    </location>
</feature>
<proteinExistence type="predicted"/>
<sequence length="594" mass="66066">MASTSANPDHPNGSLPQYGFGQIIDFESLVANNHFLFRVYTPKELSPLADDSEPFFVAPKFDQRYARSPADVQSYRDHRSHIGTYDDVVRHMDWTTKASSTYISTSFSFIWSIWEALKRYHSGIKKDVQIAVIDASALSGRAVTAVQLLRDSVPSERRSEHWKWYRFAQESQSVLVYESIPASAVLTSIPLISLLEKLPSYFLRQNPSEFPKDSVLSSVGWDYTEKKLSFRRFSQEMSARFLQLSPEVRLQDTTAGSVRLALAFLRPWFHQTIVEDFQTATVTLCALSFSIAHWPGQWWAQEHAELWDLIHAMVLSIAEEIRVTQRERDSKEVSRLQGVIDELDDVVQKYKGEITSRRKSAQKLKPLLIPSPHRPVTAHPSPTPFIPSLGVSRMGPQQAIVTPLTPPTSPISPKAPSFSDLSLGPQTPTSATSTSWTLLSVDDRFPGSFSPEMSISSPKSTSLASPTAEHDPIDPVLSLLDPRSVPLPPSPTESSTSTLLSEPSTPHPSSPKLLNPPAAPEVSSDLPSLPEQLVVTQEPLLLPTPEPLPRRENLRKLPTLAETASCLVTGFLIGAFITLCLLSPHRRTMLTHLT</sequence>
<keyword evidence="2" id="KW-0812">Transmembrane</keyword>
<gene>
    <name evidence="4" type="ORF">H0H81_004209</name>
</gene>
<reference evidence="4" key="1">
    <citation type="submission" date="2021-02" db="EMBL/GenBank/DDBJ databases">
        <authorList>
            <person name="Nieuwenhuis M."/>
            <person name="Van De Peppel L.J.J."/>
        </authorList>
    </citation>
    <scope>NUCLEOTIDE SEQUENCE</scope>
    <source>
        <strain evidence="4">D49</strain>
    </source>
</reference>
<protein>
    <recommendedName>
        <fullName evidence="3">DUF7587 domain-containing protein</fullName>
    </recommendedName>
</protein>
<evidence type="ECO:0000256" key="2">
    <source>
        <dbReference type="SAM" id="Phobius"/>
    </source>
</evidence>
<dbReference type="InterPro" id="IPR056009">
    <property type="entry name" value="DUF7587"/>
</dbReference>
<keyword evidence="5" id="KW-1185">Reference proteome</keyword>
<dbReference type="Pfam" id="PF24494">
    <property type="entry name" value="DUF7587"/>
    <property type="match status" value="1"/>
</dbReference>
<feature type="region of interest" description="Disordered" evidence="1">
    <location>
        <begin position="369"/>
        <end position="435"/>
    </location>
</feature>
<keyword evidence="2" id="KW-1133">Transmembrane helix</keyword>
<keyword evidence="2" id="KW-0472">Membrane</keyword>
<evidence type="ECO:0000256" key="1">
    <source>
        <dbReference type="SAM" id="MobiDB-lite"/>
    </source>
</evidence>
<dbReference type="Proteomes" id="UP000717328">
    <property type="component" value="Unassembled WGS sequence"/>
</dbReference>
<feature type="transmembrane region" description="Helical" evidence="2">
    <location>
        <begin position="560"/>
        <end position="582"/>
    </location>
</feature>